<reference evidence="3 4" key="1">
    <citation type="submission" date="2019-08" db="EMBL/GenBank/DDBJ databases">
        <title>Draft Genome Sequence of Halomonas eurihalina Isolated from Preserved Hide-surface.</title>
        <authorList>
            <person name="Hussain S.A."/>
            <person name="Xu A."/>
            <person name="Sarker M."/>
            <person name="Sommers C."/>
        </authorList>
    </citation>
    <scope>NUCLEOTIDE SEQUENCE [LARGE SCALE GENOMIC DNA]</scope>
    <source>
        <strain evidence="3 4">MS1</strain>
    </source>
</reference>
<feature type="signal peptide" evidence="2">
    <location>
        <begin position="1"/>
        <end position="27"/>
    </location>
</feature>
<dbReference type="InterPro" id="IPR004682">
    <property type="entry name" value="TRAP_DctP"/>
</dbReference>
<dbReference type="CDD" id="cd13671">
    <property type="entry name" value="PBP2_TRAP_SBP_like_3"/>
    <property type="match status" value="1"/>
</dbReference>
<dbReference type="NCBIfam" id="NF037995">
    <property type="entry name" value="TRAP_S1"/>
    <property type="match status" value="1"/>
</dbReference>
<evidence type="ECO:0000256" key="2">
    <source>
        <dbReference type="SAM" id="SignalP"/>
    </source>
</evidence>
<dbReference type="RefSeq" id="WP_149323068.1">
    <property type="nucleotide sequence ID" value="NZ_JARWAH010000006.1"/>
</dbReference>
<protein>
    <submittedName>
        <fullName evidence="3">TRAP transporter substrate-binding protein</fullName>
    </submittedName>
</protein>
<dbReference type="PANTHER" id="PTHR33376">
    <property type="match status" value="1"/>
</dbReference>
<dbReference type="GO" id="GO:0030246">
    <property type="term" value="F:carbohydrate binding"/>
    <property type="evidence" value="ECO:0007669"/>
    <property type="project" value="TreeGrafter"/>
</dbReference>
<dbReference type="GO" id="GO:0030288">
    <property type="term" value="C:outer membrane-bounded periplasmic space"/>
    <property type="evidence" value="ECO:0007669"/>
    <property type="project" value="InterPro"/>
</dbReference>
<organism evidence="3 4">
    <name type="scientific">Halomonas eurihalina</name>
    <dbReference type="NCBI Taxonomy" id="42566"/>
    <lineage>
        <taxon>Bacteria</taxon>
        <taxon>Pseudomonadati</taxon>
        <taxon>Pseudomonadota</taxon>
        <taxon>Gammaproteobacteria</taxon>
        <taxon>Oceanospirillales</taxon>
        <taxon>Halomonadaceae</taxon>
        <taxon>Halomonas</taxon>
    </lineage>
</organism>
<sequence length="334" mass="36899">MTKSAHTKAFLAATLTALSLGVSVVHAENNVNIKLAYAQNSQPVKDALSKFGSLVEEKSGGSISVTYFPDSQLGGESELVELLQTGAIDMTKVSGGLMGSFSPLYSVFSMPYLFDGEKHFHDVMNNPDIMDDVYQSTKGQGFVGVGWYDSGQRNFYTTDEPINEVSDLEGKKIRVMQSEKAVNTMKLLGASPVVMSQEEVYTALQQGILDGAENNEFALTTARHGEVVNYYTLDGHTRIPDIILFNNNTLSSLTEPQREAVMSAIDESTQFQLEQWSQSVEEARKSIKNDFNVEINAVNISPFQDAVQPIYDDLKSHPEQYSLYQKIKNTSSNQ</sequence>
<name>A0A5D9CSF7_HALER</name>
<feature type="chain" id="PRO_5022737920" evidence="2">
    <location>
        <begin position="28"/>
        <end position="334"/>
    </location>
</feature>
<dbReference type="Pfam" id="PF03480">
    <property type="entry name" value="DctP"/>
    <property type="match status" value="1"/>
</dbReference>
<dbReference type="EMBL" id="VTPU01000016">
    <property type="protein sequence ID" value="TZG33942.1"/>
    <property type="molecule type" value="Genomic_DNA"/>
</dbReference>
<comment type="caution">
    <text evidence="3">The sequence shown here is derived from an EMBL/GenBank/DDBJ whole genome shotgun (WGS) entry which is preliminary data.</text>
</comment>
<accession>A0A5D9CSF7</accession>
<dbReference type="InterPro" id="IPR018389">
    <property type="entry name" value="DctP_fam"/>
</dbReference>
<dbReference type="InterPro" id="IPR038404">
    <property type="entry name" value="TRAP_DctP_sf"/>
</dbReference>
<dbReference type="AlphaFoldDB" id="A0A5D9CSF7"/>
<dbReference type="SUPFAM" id="SSF53850">
    <property type="entry name" value="Periplasmic binding protein-like II"/>
    <property type="match status" value="1"/>
</dbReference>
<dbReference type="PANTHER" id="PTHR33376:SF2">
    <property type="entry name" value="DICARBOXYLATE-BINDING PERIPLASMIC PROTEIN"/>
    <property type="match status" value="1"/>
</dbReference>
<proteinExistence type="predicted"/>
<dbReference type="GO" id="GO:0055085">
    <property type="term" value="P:transmembrane transport"/>
    <property type="evidence" value="ECO:0007669"/>
    <property type="project" value="InterPro"/>
</dbReference>
<dbReference type="PIRSF" id="PIRSF006470">
    <property type="entry name" value="DctB"/>
    <property type="match status" value="1"/>
</dbReference>
<keyword evidence="4" id="KW-1185">Reference proteome</keyword>
<dbReference type="Proteomes" id="UP000324260">
    <property type="component" value="Unassembled WGS sequence"/>
</dbReference>
<evidence type="ECO:0000313" key="4">
    <source>
        <dbReference type="Proteomes" id="UP000324260"/>
    </source>
</evidence>
<gene>
    <name evidence="3" type="ORF">FZZ93_14730</name>
</gene>
<evidence type="ECO:0000313" key="3">
    <source>
        <dbReference type="EMBL" id="TZG33942.1"/>
    </source>
</evidence>
<dbReference type="NCBIfam" id="TIGR00787">
    <property type="entry name" value="dctP"/>
    <property type="match status" value="1"/>
</dbReference>
<keyword evidence="1 2" id="KW-0732">Signal</keyword>
<evidence type="ECO:0000256" key="1">
    <source>
        <dbReference type="ARBA" id="ARBA00022729"/>
    </source>
</evidence>
<dbReference type="OrthoDB" id="8690069at2"/>
<dbReference type="Gene3D" id="3.40.190.170">
    <property type="entry name" value="Bacterial extracellular solute-binding protein, family 7"/>
    <property type="match status" value="1"/>
</dbReference>